<evidence type="ECO:0000313" key="3">
    <source>
        <dbReference type="Proteomes" id="UP000240010"/>
    </source>
</evidence>
<dbReference type="EMBL" id="PTIZ01000007">
    <property type="protein sequence ID" value="PPK74862.1"/>
    <property type="molecule type" value="Genomic_DNA"/>
</dbReference>
<accession>A0A2S6HBN9</accession>
<reference evidence="2 3" key="1">
    <citation type="submission" date="2018-02" db="EMBL/GenBank/DDBJ databases">
        <title>Subsurface microbial communities from deep shales in Ohio and West Virginia, USA.</title>
        <authorList>
            <person name="Wrighton K."/>
        </authorList>
    </citation>
    <scope>NUCLEOTIDE SEQUENCE [LARGE SCALE GENOMIC DNA]</scope>
    <source>
        <strain evidence="2 3">OWC-DMM</strain>
    </source>
</reference>
<dbReference type="Proteomes" id="UP000240010">
    <property type="component" value="Unassembled WGS sequence"/>
</dbReference>
<proteinExistence type="predicted"/>
<comment type="caution">
    <text evidence="2">The sequence shown here is derived from an EMBL/GenBank/DDBJ whole genome shotgun (WGS) entry which is preliminary data.</text>
</comment>
<feature type="region of interest" description="Disordered" evidence="1">
    <location>
        <begin position="471"/>
        <end position="502"/>
    </location>
</feature>
<dbReference type="RefSeq" id="WP_104429391.1">
    <property type="nucleotide sequence ID" value="NZ_PTIZ01000007.1"/>
</dbReference>
<dbReference type="AlphaFoldDB" id="A0A2S6HBN9"/>
<evidence type="ECO:0000313" key="2">
    <source>
        <dbReference type="EMBL" id="PPK74862.1"/>
    </source>
</evidence>
<evidence type="ECO:0000256" key="1">
    <source>
        <dbReference type="SAM" id="MobiDB-lite"/>
    </source>
</evidence>
<protein>
    <recommendedName>
        <fullName evidence="4">Lipoprotein</fullName>
    </recommendedName>
</protein>
<name>A0A2S6HBN9_9GAMM</name>
<feature type="compositionally biased region" description="Basic residues" evidence="1">
    <location>
        <begin position="484"/>
        <end position="494"/>
    </location>
</feature>
<sequence length="502" mass="54227">MPISTRPISLALPFLLTITLSGCSVMRSYDDELKQTIDLVGKGQIDQALTQHEANNTGGDFDLLYYLEKGELLRLKSQYKDSAGAWLLADQKVNEWENEAKVRAGAILENVGTVVLNDKTRRYDGHDYEKVMLSTRLALDHLSAGDWNAARTEIKKTHEREAIIAEINAKDTEALEQESKEKGITTTFKDLNGYPVETLNSAEVTTLKNGYQSAFSHYLAGFVYEALNEQGLASPGYRQAIELQPNIKILEDGLATLESRPSLRKPTETDVLFVVESGTAPALSSITIPVPVIVSNLGVIPISFPVLHSDPSHTLQPSTIGIDGKDTLPLAGVTSLDTMSKRALRDDMPGIIVRGILRAAAKTMSQKALMDQGGGVAIAGIALNIANVITESADERTWRTLPATISIGRVTLPSGKHDIAIGSSKQSIDIQGSHAIVVTRLLGNQVYWSQPAFGPQMPVYTAPSAIQAIENTDSPAITGPNKKAPSKPKKKKASKPAQQAKG</sequence>
<evidence type="ECO:0008006" key="4">
    <source>
        <dbReference type="Google" id="ProtNLM"/>
    </source>
</evidence>
<organism evidence="2 3">
    <name type="scientific">Methylobacter tundripaludum</name>
    <dbReference type="NCBI Taxonomy" id="173365"/>
    <lineage>
        <taxon>Bacteria</taxon>
        <taxon>Pseudomonadati</taxon>
        <taxon>Pseudomonadota</taxon>
        <taxon>Gammaproteobacteria</taxon>
        <taxon>Methylococcales</taxon>
        <taxon>Methylococcaceae</taxon>
        <taxon>Methylobacter</taxon>
    </lineage>
</organism>
<gene>
    <name evidence="2" type="ORF">B0F87_107105</name>
</gene>
<dbReference type="PROSITE" id="PS51257">
    <property type="entry name" value="PROKAR_LIPOPROTEIN"/>
    <property type="match status" value="1"/>
</dbReference>